<dbReference type="RefSeq" id="WP_184030393.1">
    <property type="nucleotide sequence ID" value="NZ_JACHFN010000011.1"/>
</dbReference>
<protein>
    <recommendedName>
        <fullName evidence="4">DUF3618 domain-containing protein</fullName>
    </recommendedName>
</protein>
<feature type="region of interest" description="Disordered" evidence="1">
    <location>
        <begin position="130"/>
        <end position="243"/>
    </location>
</feature>
<organism evidence="2 3">
    <name type="scientific">Deinococcus budaensis</name>
    <dbReference type="NCBI Taxonomy" id="1665626"/>
    <lineage>
        <taxon>Bacteria</taxon>
        <taxon>Thermotogati</taxon>
        <taxon>Deinococcota</taxon>
        <taxon>Deinococci</taxon>
        <taxon>Deinococcales</taxon>
        <taxon>Deinococcaceae</taxon>
        <taxon>Deinococcus</taxon>
    </lineage>
</organism>
<evidence type="ECO:0000313" key="2">
    <source>
        <dbReference type="EMBL" id="MBB5235345.1"/>
    </source>
</evidence>
<gene>
    <name evidence="2" type="ORF">HNQ09_002799</name>
</gene>
<sequence>MTGPSQGQYRDEREEARARLKASVDALTERASLQVQLQKDPLKMLGGASAVGALLGVVVGRQFRRSKKIYVDATSPVKQQKALMKAQQKQKGGGVGGALVATLGTLAFKALNDKVLTPKLEEIANNMLDRAGQQPGQSGAPQGGAARPQSPAARRPAPSGGGGAASFLKRPEGGAAQTAGTPASPPASTAGAQAGQIQGYGEQSRDTAAPSHPGELPTRPSTVEAKAQGTPIAPQEKVNPNLR</sequence>
<comment type="caution">
    <text evidence="2">The sequence shown here is derived from an EMBL/GenBank/DDBJ whole genome shotgun (WGS) entry which is preliminary data.</text>
</comment>
<proteinExistence type="predicted"/>
<feature type="compositionally biased region" description="Low complexity" evidence="1">
    <location>
        <begin position="130"/>
        <end position="158"/>
    </location>
</feature>
<dbReference type="EMBL" id="JACHFN010000011">
    <property type="protein sequence ID" value="MBB5235345.1"/>
    <property type="molecule type" value="Genomic_DNA"/>
</dbReference>
<evidence type="ECO:0000313" key="3">
    <source>
        <dbReference type="Proteomes" id="UP000525389"/>
    </source>
</evidence>
<dbReference type="Proteomes" id="UP000525389">
    <property type="component" value="Unassembled WGS sequence"/>
</dbReference>
<feature type="compositionally biased region" description="Low complexity" evidence="1">
    <location>
        <begin position="173"/>
        <end position="202"/>
    </location>
</feature>
<name>A0A7W8GGS7_9DEIO</name>
<dbReference type="AlphaFoldDB" id="A0A7W8GGS7"/>
<reference evidence="2 3" key="1">
    <citation type="submission" date="2020-08" db="EMBL/GenBank/DDBJ databases">
        <title>Genomic Encyclopedia of Type Strains, Phase IV (KMG-IV): sequencing the most valuable type-strain genomes for metagenomic binning, comparative biology and taxonomic classification.</title>
        <authorList>
            <person name="Goeker M."/>
        </authorList>
    </citation>
    <scope>NUCLEOTIDE SEQUENCE [LARGE SCALE GENOMIC DNA]</scope>
    <source>
        <strain evidence="2 3">DSM 101791</strain>
    </source>
</reference>
<evidence type="ECO:0008006" key="4">
    <source>
        <dbReference type="Google" id="ProtNLM"/>
    </source>
</evidence>
<evidence type="ECO:0000256" key="1">
    <source>
        <dbReference type="SAM" id="MobiDB-lite"/>
    </source>
</evidence>
<accession>A0A7W8GGS7</accession>
<keyword evidence="3" id="KW-1185">Reference proteome</keyword>